<evidence type="ECO:0000259" key="4">
    <source>
        <dbReference type="Pfam" id="PF00205"/>
    </source>
</evidence>
<dbReference type="InterPro" id="IPR011766">
    <property type="entry name" value="TPP_enzyme_TPP-bd"/>
</dbReference>
<dbReference type="SUPFAM" id="SSF52467">
    <property type="entry name" value="DHS-like NAD/FAD-binding domain"/>
    <property type="match status" value="1"/>
</dbReference>
<dbReference type="SUPFAM" id="SSF52518">
    <property type="entry name" value="Thiamin diphosphate-binding fold (THDP-binding)"/>
    <property type="match status" value="2"/>
</dbReference>
<keyword evidence="8" id="KW-1185">Reference proteome</keyword>
<keyword evidence="2 3" id="KW-0786">Thiamine pyrophosphate</keyword>
<dbReference type="Proteomes" id="UP000243542">
    <property type="component" value="Unassembled WGS sequence"/>
</dbReference>
<dbReference type="GO" id="GO:0000287">
    <property type="term" value="F:magnesium ion binding"/>
    <property type="evidence" value="ECO:0007669"/>
    <property type="project" value="InterPro"/>
</dbReference>
<dbReference type="GO" id="GO:0005948">
    <property type="term" value="C:acetolactate synthase complex"/>
    <property type="evidence" value="ECO:0007669"/>
    <property type="project" value="TreeGrafter"/>
</dbReference>
<organism evidence="7 8">
    <name type="scientific">Amycolatopsis sulphurea</name>
    <dbReference type="NCBI Taxonomy" id="76022"/>
    <lineage>
        <taxon>Bacteria</taxon>
        <taxon>Bacillati</taxon>
        <taxon>Actinomycetota</taxon>
        <taxon>Actinomycetes</taxon>
        <taxon>Pseudonocardiales</taxon>
        <taxon>Pseudonocardiaceae</taxon>
        <taxon>Amycolatopsis</taxon>
    </lineage>
</organism>
<dbReference type="RefSeq" id="WP_098509672.1">
    <property type="nucleotide sequence ID" value="NZ_JBIAKZ010000007.1"/>
</dbReference>
<protein>
    <submittedName>
        <fullName evidence="7">Acetolactate synthase-1/2/3 large subunit</fullName>
    </submittedName>
</protein>
<feature type="domain" description="Thiamine pyrophosphate enzyme TPP-binding" evidence="5">
    <location>
        <begin position="411"/>
        <end position="557"/>
    </location>
</feature>
<dbReference type="Gene3D" id="3.40.50.970">
    <property type="match status" value="2"/>
</dbReference>
<dbReference type="InterPro" id="IPR029061">
    <property type="entry name" value="THDP-binding"/>
</dbReference>
<accession>A0A2A9G0Q1</accession>
<proteinExistence type="inferred from homology"/>
<evidence type="ECO:0000256" key="3">
    <source>
        <dbReference type="RuleBase" id="RU362132"/>
    </source>
</evidence>
<dbReference type="GO" id="GO:0030976">
    <property type="term" value="F:thiamine pyrophosphate binding"/>
    <property type="evidence" value="ECO:0007669"/>
    <property type="project" value="InterPro"/>
</dbReference>
<dbReference type="InterPro" id="IPR029035">
    <property type="entry name" value="DHS-like_NAD/FAD-binding_dom"/>
</dbReference>
<evidence type="ECO:0000313" key="7">
    <source>
        <dbReference type="EMBL" id="PFG57008.1"/>
    </source>
</evidence>
<dbReference type="Pfam" id="PF02776">
    <property type="entry name" value="TPP_enzyme_N"/>
    <property type="match status" value="1"/>
</dbReference>
<evidence type="ECO:0000256" key="1">
    <source>
        <dbReference type="ARBA" id="ARBA00007812"/>
    </source>
</evidence>
<dbReference type="GO" id="GO:0009097">
    <property type="term" value="P:isoleucine biosynthetic process"/>
    <property type="evidence" value="ECO:0007669"/>
    <property type="project" value="TreeGrafter"/>
</dbReference>
<comment type="similarity">
    <text evidence="1 3">Belongs to the TPP enzyme family.</text>
</comment>
<dbReference type="EMBL" id="PDJK01000001">
    <property type="protein sequence ID" value="PFG57008.1"/>
    <property type="molecule type" value="Genomic_DNA"/>
</dbReference>
<dbReference type="CDD" id="cd00568">
    <property type="entry name" value="TPP_enzymes"/>
    <property type="match status" value="1"/>
</dbReference>
<dbReference type="GO" id="GO:0009099">
    <property type="term" value="P:L-valine biosynthetic process"/>
    <property type="evidence" value="ECO:0007669"/>
    <property type="project" value="TreeGrafter"/>
</dbReference>
<dbReference type="Pfam" id="PF00205">
    <property type="entry name" value="TPP_enzyme_M"/>
    <property type="match status" value="1"/>
</dbReference>
<dbReference type="PANTHER" id="PTHR18968">
    <property type="entry name" value="THIAMINE PYROPHOSPHATE ENZYMES"/>
    <property type="match status" value="1"/>
</dbReference>
<dbReference type="Gene3D" id="3.40.50.1220">
    <property type="entry name" value="TPP-binding domain"/>
    <property type="match status" value="1"/>
</dbReference>
<gene>
    <name evidence="7" type="ORF">ATK36_0553</name>
</gene>
<dbReference type="CDD" id="cd07035">
    <property type="entry name" value="TPP_PYR_POX_like"/>
    <property type="match status" value="1"/>
</dbReference>
<comment type="caution">
    <text evidence="7">The sequence shown here is derived from an EMBL/GenBank/DDBJ whole genome shotgun (WGS) entry which is preliminary data.</text>
</comment>
<dbReference type="InterPro" id="IPR012000">
    <property type="entry name" value="Thiamin_PyroP_enz_cen_dom"/>
</dbReference>
<evidence type="ECO:0000259" key="5">
    <source>
        <dbReference type="Pfam" id="PF02775"/>
    </source>
</evidence>
<evidence type="ECO:0000256" key="2">
    <source>
        <dbReference type="ARBA" id="ARBA00023052"/>
    </source>
</evidence>
<dbReference type="InterPro" id="IPR045229">
    <property type="entry name" value="TPP_enz"/>
</dbReference>
<evidence type="ECO:0000313" key="8">
    <source>
        <dbReference type="Proteomes" id="UP000243542"/>
    </source>
</evidence>
<dbReference type="Pfam" id="PF02775">
    <property type="entry name" value="TPP_enzyme_C"/>
    <property type="match status" value="1"/>
</dbReference>
<feature type="domain" description="Thiamine pyrophosphate enzyme central" evidence="4">
    <location>
        <begin position="211"/>
        <end position="347"/>
    </location>
</feature>
<dbReference type="InterPro" id="IPR012001">
    <property type="entry name" value="Thiamin_PyroP_enz_TPP-bd_dom"/>
</dbReference>
<reference evidence="7 8" key="1">
    <citation type="submission" date="2017-10" db="EMBL/GenBank/DDBJ databases">
        <title>Sequencing the genomes of 1000 actinobacteria strains.</title>
        <authorList>
            <person name="Klenk H.-P."/>
        </authorList>
    </citation>
    <scope>NUCLEOTIDE SEQUENCE [LARGE SCALE GENOMIC DNA]</scope>
    <source>
        <strain evidence="7 8">DSM 46092</strain>
    </source>
</reference>
<dbReference type="GO" id="GO:0003984">
    <property type="term" value="F:acetolactate synthase activity"/>
    <property type="evidence" value="ECO:0007669"/>
    <property type="project" value="TreeGrafter"/>
</dbReference>
<dbReference type="GO" id="GO:0050660">
    <property type="term" value="F:flavin adenine dinucleotide binding"/>
    <property type="evidence" value="ECO:0007669"/>
    <property type="project" value="TreeGrafter"/>
</dbReference>
<dbReference type="AlphaFoldDB" id="A0A2A9G0Q1"/>
<name>A0A2A9G0Q1_9PSEU</name>
<dbReference type="PANTHER" id="PTHR18968:SF13">
    <property type="entry name" value="ACETOLACTATE SYNTHASE CATALYTIC SUBUNIT, MITOCHONDRIAL"/>
    <property type="match status" value="1"/>
</dbReference>
<sequence length="585" mass="60551">MSATLTDPVPAEPAPVQSLTRGADHLVDALVRSGITTVFGVPGDTGVILYDAFFHRTKDIEHVLARDERHAAYMADACARVTGKVGVVEVSSGGGSTYVVGGLGDAFASGIPVLVISSDIHTGSRGSGALTEIDQRALFSAVTKAQIVVEHAADVPSAVENALRTATSGRPAPVALIVPENVLDEHATVPPRPVPITVPAKRETADPAAVALAAKMLGEARCPAIVVGGGVHLSSAYEELHALAERIGAGVATTIHGVGAVATDDPWRLGVIGNNSGQPGVNSYVADADVVLLVGTRANATDTNSWTAPAKYGPAVVQIDIERSRAGRNFPGSLPLVGDARTVLMQLIEAAVEIPGGIRADRVKAVASARADATPDTASPEHAPGVLYPRAVVEAIRDRLGQETILVADPGTPTPNAAVFWSQESAGRQVVIPRGHGPMGYAIPAAIGVAKSRPGTPVVSLTADGSFAMSCGELETAARFRLPVLFVQLTNHSMGWIKMLQHLYTGGRYFGVDPGPTDAVAVAVASGVEGATVRSFPELTKMIESFAAGPRPCYLDVEVPHMIEFAPPVPAWDAGLAGHGERPVY</sequence>
<feature type="domain" description="Thiamine pyrophosphate enzyme N-terminal TPP-binding" evidence="6">
    <location>
        <begin position="21"/>
        <end position="137"/>
    </location>
</feature>
<evidence type="ECO:0000259" key="6">
    <source>
        <dbReference type="Pfam" id="PF02776"/>
    </source>
</evidence>